<sequence>MEHARLVESLRGKLTWLSGEAAFVEHLQAQLDDATRALHDAATDIAALDLYHHDHAAVQDKLLSVGLRVNQTASEAKHLIGKTKSHYITEGRSLPQDVASQLSSLELEAESLVAKMEDEHQEAKRARTIRFEYNRDVESVQAWIQAAEAKVQDKSVEPHKLKEFLQEIHCEIGSVTDQLERLTRHGHMICQRTSNQGERELVANTITSLTEQLQQVKNWLEDKKAQVGDSLESWQLFIQLYNSLRSWVERQRNFLSEPLKFATLPEARGKLQEYAAAVKDCKWANKQAAEMTAELAKIGQCSDVGPLTDKQAEMEQEKADVESNLKEVMALLQEMAEEWEQCERKSKDVAGWIEKTRQSLDNPQNKKRSLRDQLANREKVLADVSIQKTKLVMAMEKLQVHFRDRMCAEAQVSHENEKLQRRLDELQVAVKEDCRTLEACVHQMDAYQQEIQRLRQQMVGVEQQLRIVSSPTYSPRDRDKAVAEQNIEIKEKVSSAQEKLQSFQERLQSLVDHSVIQQLTIIQTLIIEMKRLEDELNYLEEKGKRLEQDSEVLSLQAKVSGLTTRLKTVLAQAHTKRTEIEGRQSTAEQQKLHLIEYQQLLQDLECWVTETYNQITADISLSSSAEIREQIANNQTLQRDLCRREQQLMELQEKCERVEGDSHIISLAKEMTDHLTFLSQTISDTRFVLQNRLHQLKEILANEEMKRHIISQDKDSESTIGGTTSVQQHSNAVLYQEGHITKSMKNVEKPKDDSIRSNSIDTGDAGNETETLIHGNITTIQQIMQRGIIKNITIIDGKPVETEEIVEEPDVTQSVLVGEGKDILRGDMMAKEEGTKVHKIIRQRIIKKTRTDDGKIIETEEEIEPEVINEQILQTLPADSVITKTITDPEVTTVHKIIRKKVIKKIVIIDGKPVETEEVIEEPEEVTEEMLQNLPADSVITETVTDPEVTTVHKIIRRKVVKKIVIINGKPVETEEVIEEPEEVTEEMLENVPADSIITETVTEPEVTTVHKIIRRRVIKKIIIVDGKPVETEEVIEDPEEVTEEMLQNLPADSVITETVTEPEVTTVRKIIRRVIKKIIIVDGKPVETEEVIEEPEDVTEEIDLHLTEEKPIKTVEVTQKPGRVYETLQNLPCDTVIQTVTEPKVTTVHKIIRRRVIKKIVIIDGKPVEKEEVIEEPEEVTEEMLQNLPDDSVITETVTEPEVTTVHKIIRRRVIKKIVIIDGKPVETEEVIEEPEDMTEEMLQNLPADSVITETATDPEVTSVHKIIRRRVIKKIVIIDGKPVETEEVIEEPEEVTEEMLENLPADSVITETVTEPEVTTVHKIIRRRVIKKIIIVDGKPVETEEIIEEPEEVSKEMLQNLPADSVITETVTEPEVTTVHKIIRRRVIKKIVIIDGKPVETEEILEEPEEVTEEMLQNLPADSVITETVTDPEVTTVHKIIRRRVIKKIVIIDGKPVETEEVIEEPEEVTEEMLQNLPADSVITEVIPKPENIDLHVIKERPVETENTEEVTQDMLQNLPADSVITDTVTEPEVTTVHKIIRRRVIKKIVIIDGKPVETEEVTEEPEEVTEEMLEKLPADSVITETVTDPEVTTVHKIIRRRVIKKIIIVDGKPVETEEVIEEPEEVTEEMLQNLPVDSVITETVTEPEVTTVHKIIRRRVIKKIVIIDGKPVETEEVIEEPEEVTEEMLQNLPADSVITETVTEPEVTTVHKIIRKRVIKKIIIVDGKPVETEEVIEEPEEVTEEMLQNLPADSVITEVIPKPENIDLLVIKERPIETENTDEVTEDILQNLPADSVITETVTEPEVTTIRNIIRKVIKKIIIIDGKPVETEEVIEEPEEVSEEMLQNIPADSVITETVTEPEVTPVHKIIRRRVIKKIIIVDGKPVETEEVIEEPEEVTEEMLQNLPADSVITETVTEPEVTTVHKIIRRRVIKKIVIIDGKPVETEEVLEEPEEVTEEMWENLPADSVIAETITEPEVTTVHKIIRRRVIKKIIIVDGKPVETEEVIEEPEEVTEEMLQNLPADSVITETITEPEVTTVHKIIRRRVIKKIIIVDGKPVETEEVIEEPEEVTEEMLQNLPADSVITEVIPMHEEVDLHLTEEKPVKTIEFSQKPEKVYETMQNLPSDSVITDTVPEPEVSTVHKIIRRRVIKKIVIIDGKPVETEEVIEEPEEVTEEMLQNLPAESVITETVTEPEVTTVRKIIRRRVIKKIIIVDGKPVETEEVIEEPEEVTEEMMQNLPADSVITETVTEPEVATVRKIIRRVIKKIIMVDGKPMETEEIIEEPEEMTAEMLQNLPADSVITGVIPKPEDIELHLVKERLVEAEEPEEVTEEMLQNLPADSVITETTTEPEMTTVHKIVRRRVIKKVVIIDGKPVETEEVIEEPEEMTQEMQENLPSDSVISEVMLKPEGIDLLQTKEKSAKTAEVTQKPEGIFESMLNLPADSVITETFTEPEVTTVHKIIRRRVIKKIVIIDGKPVETEEVIEEPQEVTEEMLQNLPADSVITETVTSPEVTTVHKIFRRRVIKKIVIIDGKPVETEEVIEEPEEVTEEMLQNLPPDSVITETVTEPEITTVSKIIRRRVIRKIIMVDGKPVEKEEIIEDPEDITEEMLQSVPPESLITEAISEPESVRRKVIKKTVIVDGKPVETEEVVEGPSDVRDDSSALSSGVRIVKKNVKIRRTLQVVDGKEVINEEREESPEEVQEYAGLVSSPQQITVPISEGIESLPAHCSTPDGGVTAEKVKIVRKLKIVDGHPILSEEILEDQEPISEREMTQSKNIKCVVIRKRRQIIKRIQIINGERVETEEIVEEPETEFGVPDDGSGITVTEISSEKSSPPHGDISEPQDTRPFPQPVTESFDTPKEAVRPADTWNNELYPMKNVDDVEPECIPGLECDIPETAVPDTAPEMEVTSKAFPLPVEDFPLPSGKDEEPKDPQTESSRLFTSDVYQETSQLRSDEPILQTSEKTPSLPDLQEECGTKDTKLDPFPEVMSSPQFPVEASVPAPGTETQDDQVSGVHKEVDSADDKSKEEQIPQADRKSVSAPPQLPDVEVEVTEPDSFPPSPDQFSALEEKDDVPQDVFEDQFKSDWVFPDDKDFGEVELFHHGTENTSASPPKVDEKSNLSWEEVTDDYKDIMHEISLTQDHQIQDMARDEGSEAPSKEDDISDEGAGAHDQNRLSPDMFPMPSELGGPEEKDPAVPKPKYKETNDDPFPEPVREDDSTDELQSASEYVEIYQTSLYEKTGLSESDETIDSSDEGFKTPELELPMFPEDFQEAVKPFPVPHGDLPDISSSPITEVPQRTGNEMKLFTSDEYPEVTKELNIETIPHELPCAPSPPGPTPDFGNPQEAIITFPVPGNQFPDTSSTIAEVPQRHDDEVKLFDTDNYPVVTKEDTVETIPDNLISAPTPPGPSPVFEDSQEATTPFPAPHGEFPDVSSSTIAEVPQKHEDEMKLFTSDNYPEIRKEHSVETIPDNLPRAPTPPAPSPDFGDSKVPSFASPSKAPSFASPDEFEECESSFPDFQNVSDATPRPKSPQSGAVIWEEQHYQLEKVEKEIPVIPPSYTEAPPVPDFGMQPPSENIALDFPSPTDEYSQPELDDKVLPCTEEQPTKTWTSDVYPETPITGAQDPIPCEEHPPMNPPPEVTPVLEEKEMPFPRPGIPSEGGDEQPPKVTELVTEEARDTFPVPTLSEADVPLQDKTVILQWTDNVYEKSQVIEEEEKICEENVDIDLPPLPAVKPEFSGKELSFPAPESDIAQPLGKLEDPKDVKQVSAFQEEVYVQSFKTDDSEIINDQNLPQSLPGLPVFEKQETSPAITPFPVPTGTGEEKHQAVCDKQLPTPATVEKHDILEEHSIHSENVVISQTLTCESIQGAAVNIQPFEHLPEPSPVAESQKSSAVVQPDADVVYPQLTDSHVSAAIETPEAFAPPLPDIPGGDKPSPESLFPTVGSKDTQAVGEQDSELPNKASTELKDEERETFPDPVSLDEEAARPDICTSSQWTEEYYPQDKFESKEDRTIPEEIPSDFSSVTDKDSDELNKPIPYPAPVGEFPELFETPQKQEEEQLPSVFPEIHYTQDEKRDKPKEDKKLECLALPTISAPQYDILEDKIDPSPFPEPDFGTELPSLDKKETLEDEKFPEPKEQGEMPVPDTPSPSPWKEELYAKDDISSKSTTKDQIDVTLPSLSSEESPDFVSPEEQSFPAAGFPDLSDEGNDMMPQEKPALMFTSDTYESVDKKESEPIEGQDLDTIMPPTYEDVVATAPEPFPELQQEKPKEQIHQAKDTEEVPKSETTKEKIIIDKPVEVTEKILENLPGDSVITETVTEPEVTTVHKIIRRRIIKKIVIIDGKPVETEEVIEEPEEVSEEMLQNLPADSVITETVTEPKVTTVHKIIRRRVIKKIVIIDGKPVETEEIIEEPEEVTEEMLQNLPADSIITETVTEPEVTTVHKIIRRVIKKIIMVDGKPVETEEVIEEPEEVTEEMLQNLPADSVITETVTEPEVTTVHKIIRRRVIKKTVIIDGKPVETEEVIEEPEEVTEEILQNLPADSVITEVISKPEDIELHMAKEKPVKTEEPEKVTEEMLQNLPADSVITEAVTEPEVTTVHKIIRRRMIKKIVIIDGKPVETEEVIEEPEEVTEEMLQNLPDDSVITEVISEPKEVDLHLAEVKTADVKEEPEKVTEEMLQNLSADSVITETVTEPEVTTVHKIIRRRVIKKTIMIDGKPVESEEVIEEPEEVTEEMLENLPADSVITETLTEPEVTTVYKIIRRRVIRKIVNIDGKPVETEEVIEEPEEVTEEILQNLPADSVITETATEPEVTTVHKVIRRVIKKITMVDGKPVETEEVIEEPEEVMEKVFLESPEICGNILFAKTDETEKGDSKIPAIIDAKPAETEEVVKIPVHENSQSNLLLETSMGDIPSSSETSDTKELIIDHFPQPAKDSLTGLKDADKVEFWQEDLYPQEVCVEEQSSQLPEDHTTAPYVPEQVVEPPLPEELAPFPKPEEQFCLPVSAPDQPKEVSAVHVAFKETVYQPPAKPTPLDKVVIEPLPSPPLPVYEEKEPSEPLPPKEEEDKDKEVLATQPTESQDEIAKPQSPATPQPADSQPLVSVPKDAESPVLPHEDKQADVTQETHSIVPEDEKQDTELHPTTTVTEYQEEHVEPIVDTKTPQYEKDIPSSESKEEETVYTSTTIAVVMAPEYKEPATSSKGVETVDDSVAVITDHEMKTDKRVEPVSDIPVYEISEVNVVDRCEVVEERLVTQHDETDMTVPDEDSVKKSVEKDEKEIQRPGKEDVIIEPSVPMEPLVLKDLTDAKPTESKVTAEVSHEDEEHVLPEATELVEKESEFDIKSEPRETPGPAEVMEEELHEKTDIATSSEVTKEVDQEPSTTDAGIQSPVESLDKEEKEPDNVGTDQKDAPVIPLSESNIVPDEELTQHSDDLQVTTDKLIDEHTAGPPEIGPQSSQPPSSVVEKPEEDEEAGKELQPLVPGEEETSGEKLLVEEQIISQEWQTIYTLLKRRQNLREAPQSSLPTTITTLMLAPSSPPSPDQQQQQIDENLEKLKSALDKKELIVVQKVIISIVETVSTWLETIEYRIYTVKNTEDISERNQQYEYLQTELHIIEEKLVILEKVTQSALEIFSEETIITIIETVKCLRQQVNQVEKVRKEQQENSKEEEERYTQYMDAVANAGEEVSKLKAQLYKLQNSKMTPEEKLRQLELLLITNEDTRDSITQLLLSSHDMRLSPSRHMGDKLASIQEELCDVHDSVEKELDQVLRLTTTTTEYEETLMELTHLIEMAETILEARVVARDHSSLVDTITKHKKLFLSLRQCQKVLESLDTALEPNSRVHYQELYSRSYLKASKILDKATQRNHQLTLLEAEWLRLLNQLKEEEAWMMSASEQVTQLHTLSSDTYQENTNSCKDCQDLLVESVTHEAHMGHLVEMVRKVGDSVTCTHLETRVSSHHQRNTSLRQEVSRLLERLEEMHVHWAAYQTQMDQLQEWCSLAKASLENIDLTPQDQQKLKEQFNQIWNLRAQFDSQSVLLSECMDHFDKSVGLVNMTDETNQRHFLSQFRTEWNELEELLHGKEKELHRIQIQVVPVPQLLSETQDALTFVEDALQNIDTNITSVQQLRDIQENYKVLRIKIMNSKGNLDYLTEVSSEDEDQDQDLMDNLGKLSLTCQELIHTIQQRIASLEYTLDNVQKTVSRVERISLTMKHLKSTLERCQAIDKEGEQILKAAFHSCQTIHGSVSRTEGDITKVKQSMENLSQDPHHPCHLTELSAQIDTLEEELKSLSECIKETRENLKSRLEIWQKFMSTSDAVDGFLQEVEYLLESAVDLPSSVNMDALRKHVEDLQSLQESMTTNETLLEMLKSRAVQVEKNHSVETQLVRWNNVSQKLESVILRYETALELWNHFITVQEEVRVWVESKITMVVSLQSRGITHEHRAQIQVLVGEAAWSGERVSELRQLAHQIRLHLAEDSAQDTPLVAEVERLGFRITNLTEAITQLSSNLTQQVNAEQHQKKENALQELEAGINGAHTLLALPEPEVNEAAERATQLKDQLVALGGTGGPVIDSGPSQVVEAWQVAVRDTHSRYQQVVAGLGGDEEQLAAALTTWKQYVESVEASMSAPAPASREGLHEASRLCQVHRSILNTQTNVLLTLQEQAQQENAPPRIRDLQGRLRELILRHKTVLTTVTEREQLLLQTITTWETYRVKIAQLQTWILALEQEKQGLQLRQVARRRLDKVISRLQSLQEQLGRGEEQVEEIEKLCQILVASCDSSIHPILKAELASLQQRVTNMRAGVETWLGYLNKSSSLWQRYEDVYTKLHTILAEIQAGLSADMPSDFCSVQETIKKYNETTAALEALSGDLSLLRTTREEMVDSLTPADLRLVTQRMWRVTQLQAELLHQYRLKISTLEDRLELWELYDTRYQQFLTWAKDMEGKIDGGSEQYIDTLIRKLEHDYQEDINAKSVEMHWLLSEGEELISCSKEDQAAELKEKVKIIETTWKHIHDKCNSRKQKLQDIVTTINKAEVTLAELKEWLFLIEKKLSSPVIFQNSSKKEIDRLLEAEEEIRKEIEKQSGTISSVLNLCDMVIHDCNEFDANGDTDSLQEAHHNLDRRWGEICTRSAERKAFIKKTWKMWQELVTVNNSFSSWLTNMESRLRDLDVASYHVPYSSLEEMVATVHQLQPLIHNQTPQYESLNQHYRVLARPYGRENRLDQENEIRTMVKTSNARFHTLSYQITVILRRISFSRRLFEKYEASRERLMIWLNDFDLKITEYEQYPHGNLEHKKRALLGLVAEYERHENEQKEFEDLITYLYQRSCYSDCTIIEESLTEYWVCRKLIRTRLLALQKDVEDEITQTTTVMTSLSEERLLQDQEDDYRVPLVSDAELQNLEPTLSPADMSFIGAVGGRSMVVEMRVALDECKKIILQLEEALKCPTPQGAEVDKMYYSFSKQLAGCRSSVDLLSSLKQHTGDDAEARELHPEIDAVIEEFTLLEAKAQAKQQRLKENSETSSLTCPLCCRRNWQQFENDMWRLEQWLAHAEATQSTQHNPPLPMEQLEEVAQDHREFLMDLDGHKSVIMSLNIIGKHLADHTRDERRATRVRDRLAATNRRWEAVCAAASVWQAKLQTTLMGNSEFHSTIADLLAWTETTEESLLKIAAEEDMEEPALRDRVARVLDVRAEVERCEPRVASLHEAAQHLLPTQQDDKSAAVREQLAILSQRLQLLLQMCSKQLVLLSQILGQDFTSSLASLASSGLYESAEFSLSRPTSPSSLSASFHSDAHDVLGAEGSNEGVVRRSYRFLGRVMRAALPIQALMLLMLGVASLVPTSEDDYACSMANNFARSLDPMLRYPNGPPPF</sequence>
<feature type="compositionally biased region" description="Basic and acidic residues" evidence="10">
    <location>
        <begin position="3024"/>
        <end position="3047"/>
    </location>
</feature>
<feature type="compositionally biased region" description="Basic and acidic residues" evidence="10">
    <location>
        <begin position="4079"/>
        <end position="4092"/>
    </location>
</feature>
<feature type="compositionally biased region" description="Basic and acidic residues" evidence="10">
    <location>
        <begin position="2934"/>
        <end position="2943"/>
    </location>
</feature>
<feature type="region of interest" description="Disordered" evidence="10">
    <location>
        <begin position="5262"/>
        <end position="5297"/>
    </location>
</feature>
<feature type="compositionally biased region" description="Basic and acidic residues" evidence="10">
    <location>
        <begin position="4130"/>
        <end position="4149"/>
    </location>
</feature>
<keyword evidence="3 8" id="KW-0812">Transmembrane</keyword>
<feature type="region of interest" description="Disordered" evidence="10">
    <location>
        <begin position="3399"/>
        <end position="3443"/>
    </location>
</feature>
<feature type="compositionally biased region" description="Basic and acidic residues" evidence="10">
    <location>
        <begin position="3199"/>
        <end position="3215"/>
    </location>
</feature>
<feature type="compositionally biased region" description="Basic and acidic residues" evidence="10">
    <location>
        <begin position="5402"/>
        <end position="5419"/>
    </location>
</feature>
<feature type="coiled-coil region" evidence="9">
    <location>
        <begin position="409"/>
        <end position="549"/>
    </location>
</feature>
<proteinExistence type="inferred from homology"/>
<keyword evidence="4" id="KW-0677">Repeat</keyword>
<dbReference type="PANTHER" id="PTHR47535">
    <property type="entry name" value="MUSCLE-SPECIFIC PROTEIN 300 KDA, ISOFORM G"/>
    <property type="match status" value="1"/>
</dbReference>
<dbReference type="Proteomes" id="UP001487740">
    <property type="component" value="Unassembled WGS sequence"/>
</dbReference>
<feature type="domain" description="KASH" evidence="11">
    <location>
        <begin position="7815"/>
        <end position="7874"/>
    </location>
</feature>
<feature type="region of interest" description="Disordered" evidence="10">
    <location>
        <begin position="3930"/>
        <end position="4092"/>
    </location>
</feature>
<feature type="region of interest" description="Disordered" evidence="10">
    <location>
        <begin position="5033"/>
        <end position="5190"/>
    </location>
</feature>
<feature type="region of interest" description="Disordered" evidence="10">
    <location>
        <begin position="4274"/>
        <end position="4296"/>
    </location>
</feature>
<evidence type="ECO:0000256" key="1">
    <source>
        <dbReference type="ARBA" id="ARBA00004126"/>
    </source>
</evidence>
<dbReference type="Gene3D" id="1.20.58.60">
    <property type="match status" value="9"/>
</dbReference>
<feature type="coiled-coil region" evidence="9">
    <location>
        <begin position="307"/>
        <end position="345"/>
    </location>
</feature>
<dbReference type="PANTHER" id="PTHR47535:SF10">
    <property type="entry name" value="MUSCLE-SPECIFIC PROTEIN 300 KDA"/>
    <property type="match status" value="1"/>
</dbReference>
<dbReference type="GO" id="GO:0007097">
    <property type="term" value="P:nuclear migration"/>
    <property type="evidence" value="ECO:0007669"/>
    <property type="project" value="TreeGrafter"/>
</dbReference>
<gene>
    <name evidence="12" type="ORF">O3P69_015107</name>
</gene>
<feature type="coiled-coil region" evidence="9">
    <location>
        <begin position="7065"/>
        <end position="7092"/>
    </location>
</feature>
<accession>A0AAW0T3T0</accession>
<dbReference type="InterPro" id="IPR018159">
    <property type="entry name" value="Spectrin/alpha-actinin"/>
</dbReference>
<feature type="region of interest" description="Disordered" evidence="10">
    <location>
        <begin position="5311"/>
        <end position="5498"/>
    </location>
</feature>
<organism evidence="12 13">
    <name type="scientific">Scylla paramamosain</name>
    <name type="common">Mud crab</name>
    <dbReference type="NCBI Taxonomy" id="85552"/>
    <lineage>
        <taxon>Eukaryota</taxon>
        <taxon>Metazoa</taxon>
        <taxon>Ecdysozoa</taxon>
        <taxon>Arthropoda</taxon>
        <taxon>Crustacea</taxon>
        <taxon>Multicrustacea</taxon>
        <taxon>Malacostraca</taxon>
        <taxon>Eumalacostraca</taxon>
        <taxon>Eucarida</taxon>
        <taxon>Decapoda</taxon>
        <taxon>Pleocyemata</taxon>
        <taxon>Brachyura</taxon>
        <taxon>Eubrachyura</taxon>
        <taxon>Portunoidea</taxon>
        <taxon>Portunidae</taxon>
        <taxon>Portuninae</taxon>
        <taxon>Scylla</taxon>
    </lineage>
</organism>
<evidence type="ECO:0000256" key="3">
    <source>
        <dbReference type="ARBA" id="ARBA00022692"/>
    </source>
</evidence>
<feature type="region of interest" description="Disordered" evidence="10">
    <location>
        <begin position="3247"/>
        <end position="3270"/>
    </location>
</feature>
<feature type="compositionally biased region" description="Basic and acidic residues" evidence="10">
    <location>
        <begin position="2984"/>
        <end position="2993"/>
    </location>
</feature>
<dbReference type="GO" id="GO:0051015">
    <property type="term" value="F:actin filament binding"/>
    <property type="evidence" value="ECO:0007669"/>
    <property type="project" value="TreeGrafter"/>
</dbReference>
<feature type="region of interest" description="Disordered" evidence="10">
    <location>
        <begin position="3284"/>
        <end position="3308"/>
    </location>
</feature>
<feature type="compositionally biased region" description="Basic and acidic residues" evidence="10">
    <location>
        <begin position="5115"/>
        <end position="5129"/>
    </location>
</feature>
<dbReference type="SMART" id="SM01249">
    <property type="entry name" value="KASH"/>
    <property type="match status" value="1"/>
</dbReference>
<comment type="caution">
    <text evidence="12">The sequence shown here is derived from an EMBL/GenBank/DDBJ whole genome shotgun (WGS) entry which is preliminary data.</text>
</comment>
<evidence type="ECO:0000256" key="10">
    <source>
        <dbReference type="SAM" id="MobiDB-lite"/>
    </source>
</evidence>
<feature type="region of interest" description="Disordered" evidence="10">
    <location>
        <begin position="3462"/>
        <end position="3544"/>
    </location>
</feature>
<feature type="compositionally biased region" description="Basic and acidic residues" evidence="10">
    <location>
        <begin position="4162"/>
        <end position="4182"/>
    </location>
</feature>
<feature type="region of interest" description="Disordered" evidence="10">
    <location>
        <begin position="4108"/>
        <end position="4254"/>
    </location>
</feature>
<evidence type="ECO:0000256" key="5">
    <source>
        <dbReference type="ARBA" id="ARBA00022989"/>
    </source>
</evidence>
<evidence type="ECO:0000256" key="9">
    <source>
        <dbReference type="SAM" id="Coils"/>
    </source>
</evidence>
<evidence type="ECO:0000256" key="2">
    <source>
        <dbReference type="ARBA" id="ARBA00008619"/>
    </source>
</evidence>
<feature type="coiled-coil region" evidence="9">
    <location>
        <begin position="6743"/>
        <end position="6777"/>
    </location>
</feature>
<dbReference type="InterPro" id="IPR052403">
    <property type="entry name" value="LINC-complex_assoc"/>
</dbReference>
<feature type="compositionally biased region" description="Basic and acidic residues" evidence="10">
    <location>
        <begin position="5276"/>
        <end position="5297"/>
    </location>
</feature>
<dbReference type="FunFam" id="1.20.58.60:FF:000171">
    <property type="entry name" value="Uncharacterized protein, isoform B"/>
    <property type="match status" value="1"/>
</dbReference>
<keyword evidence="13" id="KW-1185">Reference proteome</keyword>
<dbReference type="SMART" id="SM00150">
    <property type="entry name" value="SPEC"/>
    <property type="match status" value="12"/>
</dbReference>
<dbReference type="SUPFAM" id="SSF46966">
    <property type="entry name" value="Spectrin repeat"/>
    <property type="match status" value="11"/>
</dbReference>
<feature type="coiled-coil region" evidence="9">
    <location>
        <begin position="6281"/>
        <end position="6308"/>
    </location>
</feature>
<feature type="region of interest" description="Disordered" evidence="10">
    <location>
        <begin position="3737"/>
        <end position="3766"/>
    </location>
</feature>
<dbReference type="GO" id="GO:0005640">
    <property type="term" value="C:nuclear outer membrane"/>
    <property type="evidence" value="ECO:0007669"/>
    <property type="project" value="TreeGrafter"/>
</dbReference>
<dbReference type="PROSITE" id="PS51049">
    <property type="entry name" value="KASH"/>
    <property type="match status" value="1"/>
</dbReference>
<evidence type="ECO:0000313" key="12">
    <source>
        <dbReference type="EMBL" id="KAK8381864.1"/>
    </source>
</evidence>
<feature type="compositionally biased region" description="Basic and acidic residues" evidence="10">
    <location>
        <begin position="5159"/>
        <end position="5187"/>
    </location>
</feature>
<keyword evidence="7" id="KW-0539">Nucleus</keyword>
<feature type="compositionally biased region" description="Polar residues" evidence="10">
    <location>
        <begin position="2831"/>
        <end position="2841"/>
    </location>
</feature>
<feature type="region of interest" description="Disordered" evidence="10">
    <location>
        <begin position="2814"/>
        <end position="2870"/>
    </location>
</feature>
<dbReference type="EMBL" id="JARAKH010000039">
    <property type="protein sequence ID" value="KAK8381864.1"/>
    <property type="molecule type" value="Genomic_DNA"/>
</dbReference>
<feature type="compositionally biased region" description="Low complexity" evidence="10">
    <location>
        <begin position="3498"/>
        <end position="3515"/>
    </location>
</feature>
<feature type="compositionally biased region" description="Polar residues" evidence="10">
    <location>
        <begin position="5098"/>
        <end position="5110"/>
    </location>
</feature>
<comment type="subcellular location">
    <subcellularLocation>
        <location evidence="1">Nucleus membrane</location>
    </subcellularLocation>
</comment>
<feature type="region of interest" description="Disordered" evidence="10">
    <location>
        <begin position="3335"/>
        <end position="3356"/>
    </location>
</feature>
<feature type="compositionally biased region" description="Low complexity" evidence="10">
    <location>
        <begin position="5458"/>
        <end position="5473"/>
    </location>
</feature>
<evidence type="ECO:0000313" key="13">
    <source>
        <dbReference type="Proteomes" id="UP001487740"/>
    </source>
</evidence>
<feature type="compositionally biased region" description="Basic and acidic residues" evidence="10">
    <location>
        <begin position="4011"/>
        <end position="4024"/>
    </location>
</feature>
<feature type="region of interest" description="Disordered" evidence="10">
    <location>
        <begin position="2924"/>
        <end position="3081"/>
    </location>
</feature>
<dbReference type="InterPro" id="IPR002017">
    <property type="entry name" value="Spectrin_repeat"/>
</dbReference>
<feature type="region of interest" description="Disordered" evidence="10">
    <location>
        <begin position="3144"/>
        <end position="3235"/>
    </location>
</feature>
<feature type="compositionally biased region" description="Basic and acidic residues" evidence="10">
    <location>
        <begin position="5060"/>
        <end position="5081"/>
    </location>
</feature>
<feature type="coiled-coil region" evidence="9">
    <location>
        <begin position="5654"/>
        <end position="5709"/>
    </location>
</feature>
<evidence type="ECO:0000256" key="4">
    <source>
        <dbReference type="ARBA" id="ARBA00022737"/>
    </source>
</evidence>
<reference evidence="12 13" key="1">
    <citation type="submission" date="2023-03" db="EMBL/GenBank/DDBJ databases">
        <title>High-quality genome of Scylla paramamosain provides insights in environmental adaptation.</title>
        <authorList>
            <person name="Zhang L."/>
        </authorList>
    </citation>
    <scope>NUCLEOTIDE SEQUENCE [LARGE SCALE GENOMIC DNA]</scope>
    <source>
        <strain evidence="12">LZ_2023a</strain>
        <tissue evidence="12">Muscle</tissue>
    </source>
</reference>
<evidence type="ECO:0000256" key="7">
    <source>
        <dbReference type="ARBA" id="ARBA00023242"/>
    </source>
</evidence>
<feature type="region of interest" description="Disordered" evidence="10">
    <location>
        <begin position="748"/>
        <end position="768"/>
    </location>
</feature>
<dbReference type="GO" id="GO:0005737">
    <property type="term" value="C:cytoplasm"/>
    <property type="evidence" value="ECO:0007669"/>
    <property type="project" value="TreeGrafter"/>
</dbReference>
<comment type="similarity">
    <text evidence="2">Belongs to the nesprin family.</text>
</comment>
<dbReference type="GO" id="GO:0008285">
    <property type="term" value="P:negative regulation of cell population proliferation"/>
    <property type="evidence" value="ECO:0007669"/>
    <property type="project" value="TreeGrafter"/>
</dbReference>
<evidence type="ECO:0000256" key="8">
    <source>
        <dbReference type="PROSITE-ProRule" id="PRU00385"/>
    </source>
</evidence>
<feature type="compositionally biased region" description="Basic and acidic residues" evidence="10">
    <location>
        <begin position="3153"/>
        <end position="3170"/>
    </location>
</feature>
<keyword evidence="9" id="KW-0175">Coiled coil</keyword>
<keyword evidence="6 8" id="KW-0472">Membrane</keyword>
<feature type="topological domain" description="Cytoplasmic" evidence="8">
    <location>
        <begin position="1"/>
        <end position="7823"/>
    </location>
</feature>
<evidence type="ECO:0000259" key="11">
    <source>
        <dbReference type="PROSITE" id="PS51049"/>
    </source>
</evidence>
<feature type="compositionally biased region" description="Polar residues" evidence="10">
    <location>
        <begin position="2944"/>
        <end position="2961"/>
    </location>
</feature>
<dbReference type="GO" id="GO:0034993">
    <property type="term" value="C:meiotic nuclear membrane microtubule tethering complex"/>
    <property type="evidence" value="ECO:0007669"/>
    <property type="project" value="TreeGrafter"/>
</dbReference>
<dbReference type="CDD" id="cd00176">
    <property type="entry name" value="SPEC"/>
    <property type="match status" value="4"/>
</dbReference>
<feature type="coiled-coil region" evidence="9">
    <location>
        <begin position="7298"/>
        <end position="7325"/>
    </location>
</feature>
<protein>
    <recommendedName>
        <fullName evidence="11">KASH domain-containing protein</fullName>
    </recommendedName>
</protein>
<keyword evidence="5" id="KW-1133">Transmembrane helix</keyword>
<name>A0AAW0T3T0_SCYPA</name>
<feature type="topological domain" description="Perinuclear space" evidence="8">
    <location>
        <begin position="7845"/>
        <end position="7874"/>
    </location>
</feature>
<dbReference type="Pfam" id="PF00435">
    <property type="entry name" value="Spectrin"/>
    <property type="match status" value="1"/>
</dbReference>
<feature type="region of interest" description="Disordered" evidence="10">
    <location>
        <begin position="3566"/>
        <end position="3678"/>
    </location>
</feature>
<feature type="compositionally biased region" description="Basic and acidic residues" evidence="10">
    <location>
        <begin position="5139"/>
        <end position="5149"/>
    </location>
</feature>
<dbReference type="Pfam" id="PF10541">
    <property type="entry name" value="KASH"/>
    <property type="match status" value="1"/>
</dbReference>
<feature type="compositionally biased region" description="Acidic residues" evidence="10">
    <location>
        <begin position="3254"/>
        <end position="3263"/>
    </location>
</feature>
<evidence type="ECO:0000256" key="6">
    <source>
        <dbReference type="ARBA" id="ARBA00023136"/>
    </source>
</evidence>
<feature type="compositionally biased region" description="Basic and acidic residues" evidence="10">
    <location>
        <begin position="3974"/>
        <end position="3984"/>
    </location>
</feature>
<dbReference type="InterPro" id="IPR012315">
    <property type="entry name" value="KASH"/>
</dbReference>
<feature type="compositionally biased region" description="Basic and acidic residues" evidence="10">
    <location>
        <begin position="5327"/>
        <end position="5357"/>
    </location>
</feature>
<feature type="compositionally biased region" description="Polar residues" evidence="10">
    <location>
        <begin position="3297"/>
        <end position="3308"/>
    </location>
</feature>